<organism evidence="3 4">
    <name type="scientific">Frankia alni (strain DSM 45986 / CECT 9034 / ACN14a)</name>
    <dbReference type="NCBI Taxonomy" id="326424"/>
    <lineage>
        <taxon>Bacteria</taxon>
        <taxon>Bacillati</taxon>
        <taxon>Actinomycetota</taxon>
        <taxon>Actinomycetes</taxon>
        <taxon>Frankiales</taxon>
        <taxon>Frankiaceae</taxon>
        <taxon>Frankia</taxon>
    </lineage>
</organism>
<name>Q0RTW3_FRAAA</name>
<dbReference type="PANTHER" id="PTHR48081:SF8">
    <property type="entry name" value="ALPHA_BETA HYDROLASE FOLD-3 DOMAIN-CONTAINING PROTEIN-RELATED"/>
    <property type="match status" value="1"/>
</dbReference>
<keyword evidence="4" id="KW-1185">Reference proteome</keyword>
<feature type="domain" description="Alpha/beta hydrolase fold-3" evidence="2">
    <location>
        <begin position="80"/>
        <end position="294"/>
    </location>
</feature>
<evidence type="ECO:0000313" key="3">
    <source>
        <dbReference type="EMBL" id="CAJ58984.1"/>
    </source>
</evidence>
<evidence type="ECO:0000259" key="2">
    <source>
        <dbReference type="Pfam" id="PF07859"/>
    </source>
</evidence>
<dbReference type="Gene3D" id="3.40.50.1820">
    <property type="entry name" value="alpha/beta hydrolase"/>
    <property type="match status" value="1"/>
</dbReference>
<evidence type="ECO:0000256" key="1">
    <source>
        <dbReference type="ARBA" id="ARBA00022801"/>
    </source>
</evidence>
<dbReference type="OrthoDB" id="3206739at2"/>
<dbReference type="InterPro" id="IPR013094">
    <property type="entry name" value="AB_hydrolase_3"/>
</dbReference>
<reference evidence="3 4" key="1">
    <citation type="journal article" date="2007" name="Genome Res.">
        <title>Genome characteristics of facultatively symbiotic Frankia sp. strains reflect host range and host plant biogeography.</title>
        <authorList>
            <person name="Normand P."/>
            <person name="Lapierre P."/>
            <person name="Tisa L.S."/>
            <person name="Gogarten J.P."/>
            <person name="Alloisio N."/>
            <person name="Bagnarol E."/>
            <person name="Bassi C.A."/>
            <person name="Berry A.M."/>
            <person name="Bickhart D.M."/>
            <person name="Choisne N."/>
            <person name="Couloux A."/>
            <person name="Cournoyer B."/>
            <person name="Cruveiller S."/>
            <person name="Daubin V."/>
            <person name="Demange N."/>
            <person name="Francino M.P."/>
            <person name="Goltsman E."/>
            <person name="Huang Y."/>
            <person name="Kopp O.R."/>
            <person name="Labarre L."/>
            <person name="Lapidus A."/>
            <person name="Lavire C."/>
            <person name="Marechal J."/>
            <person name="Martinez M."/>
            <person name="Mastronunzio J.E."/>
            <person name="Mullin B.C."/>
            <person name="Niemann J."/>
            <person name="Pujic P."/>
            <person name="Rawnsley T."/>
            <person name="Rouy Z."/>
            <person name="Schenowitz C."/>
            <person name="Sellstedt A."/>
            <person name="Tavares F."/>
            <person name="Tomkins J.P."/>
            <person name="Vallenet D."/>
            <person name="Valverde C."/>
            <person name="Wall L.G."/>
            <person name="Wang Y."/>
            <person name="Medigue C."/>
            <person name="Benson D.R."/>
        </authorList>
    </citation>
    <scope>NUCLEOTIDE SEQUENCE [LARGE SCALE GENOMIC DNA]</scope>
    <source>
        <strain evidence="4">DSM 45986 / CECT 9034 / ACN14a</strain>
    </source>
</reference>
<dbReference type="InterPro" id="IPR050300">
    <property type="entry name" value="GDXG_lipolytic_enzyme"/>
</dbReference>
<dbReference type="SUPFAM" id="SSF53474">
    <property type="entry name" value="alpha/beta-Hydrolases"/>
    <property type="match status" value="1"/>
</dbReference>
<dbReference type="AlphaFoldDB" id="Q0RTW3"/>
<dbReference type="eggNOG" id="COG0657">
    <property type="taxonomic scope" value="Bacteria"/>
</dbReference>
<dbReference type="STRING" id="326424.FRAAL0307"/>
<dbReference type="PANTHER" id="PTHR48081">
    <property type="entry name" value="AB HYDROLASE SUPERFAMILY PROTEIN C4A8.06C"/>
    <property type="match status" value="1"/>
</dbReference>
<dbReference type="RefSeq" id="WP_011601565.1">
    <property type="nucleotide sequence ID" value="NC_008278.1"/>
</dbReference>
<proteinExistence type="predicted"/>
<protein>
    <submittedName>
        <fullName evidence="3">Lipase/esterase</fullName>
        <ecNumber evidence="3">3.1.1.-</ecNumber>
    </submittedName>
</protein>
<accession>Q0RTW3</accession>
<dbReference type="KEGG" id="fal:FRAAL0307"/>
<dbReference type="InterPro" id="IPR029058">
    <property type="entry name" value="AB_hydrolase_fold"/>
</dbReference>
<dbReference type="EC" id="3.1.1.-" evidence="3"/>
<evidence type="ECO:0000313" key="4">
    <source>
        <dbReference type="Proteomes" id="UP000000657"/>
    </source>
</evidence>
<keyword evidence="1 3" id="KW-0378">Hydrolase</keyword>
<dbReference type="HOGENOM" id="CLU_012494_6_1_11"/>
<dbReference type="GO" id="GO:0016787">
    <property type="term" value="F:hydrolase activity"/>
    <property type="evidence" value="ECO:0007669"/>
    <property type="project" value="UniProtKB-KW"/>
</dbReference>
<sequence>MGYALDPEIAPWVALLADVPITDVARARTLVRRLAAAVPRPDAGAAVSITDQPVPGPAGAPDVRVRVYRPVTAPADCPAVLFLHGGGFILGDLDMAHGEALRFAELGCVVVSVDYRLAPEHPYPAAVDDCYAALLWLAREARPNLGVDPARIAVAGGSAGACLAAALTLLSRDRGGPALCFQFLTAPKLDDRLDTVSMRTFTDTPMWNSGKVALTWRYYLAHRVGGADRAGGPAADVPPYAAPARAADLSGLPPAFVSVCEFDPLRDEGLAYAQRLVQAGVPTELHLYPGTFHGSRLIQSAQVTRQMIADEDRAIVRRLGLEPRPAPSRDSQVPWQY</sequence>
<dbReference type="EMBL" id="CT573213">
    <property type="protein sequence ID" value="CAJ58984.1"/>
    <property type="molecule type" value="Genomic_DNA"/>
</dbReference>
<dbReference type="Pfam" id="PF07859">
    <property type="entry name" value="Abhydrolase_3"/>
    <property type="match status" value="1"/>
</dbReference>
<dbReference type="Proteomes" id="UP000000657">
    <property type="component" value="Chromosome"/>
</dbReference>
<gene>
    <name evidence="3" type="ordered locus">FRAAL0307</name>
</gene>